<organism evidence="3">
    <name type="scientific">Onchocerca ochengi</name>
    <name type="common">Filarial nematode worm</name>
    <dbReference type="NCBI Taxonomy" id="42157"/>
    <lineage>
        <taxon>Eukaryota</taxon>
        <taxon>Metazoa</taxon>
        <taxon>Ecdysozoa</taxon>
        <taxon>Nematoda</taxon>
        <taxon>Chromadorea</taxon>
        <taxon>Rhabditida</taxon>
        <taxon>Spirurina</taxon>
        <taxon>Spiruromorpha</taxon>
        <taxon>Filarioidea</taxon>
        <taxon>Onchocercidae</taxon>
        <taxon>Onchocerca</taxon>
    </lineage>
</organism>
<dbReference type="EMBL" id="UYRW01001186">
    <property type="protein sequence ID" value="VDK74987.1"/>
    <property type="molecule type" value="Genomic_DNA"/>
</dbReference>
<gene>
    <name evidence="1" type="ORF">NOO_LOCUS4871</name>
</gene>
<protein>
    <submittedName>
        <fullName evidence="3">BESS domain-containing protein</fullName>
    </submittedName>
</protein>
<name>A0A182EA05_ONCOC</name>
<sequence length="217" mass="24266">MVHSPKHISHITNIKLEPFSVVTDISTADTDYTSIASNESFNKSTPYMLDGQPVCGPWSKPTLSTKNQSESNQIHQLKKCIENDMKKNSFDATTNAAIHSESKIKIEPSEELSENNLHEKISISIREPMNYRTAMLKSGEISDGTESKYSVQMITSILSPKEQNKLHFEQFQQQFTSLAMPLANVLGTKIEATGESSTDQDLTINETEKIKVKVLET</sequence>
<evidence type="ECO:0000313" key="3">
    <source>
        <dbReference type="WBParaSite" id="nOo.2.0.1.t04871-RA"/>
    </source>
</evidence>
<proteinExistence type="predicted"/>
<evidence type="ECO:0000313" key="1">
    <source>
        <dbReference type="EMBL" id="VDK74987.1"/>
    </source>
</evidence>
<dbReference type="AlphaFoldDB" id="A0A182EA05"/>
<dbReference type="Proteomes" id="UP000271087">
    <property type="component" value="Unassembled WGS sequence"/>
</dbReference>
<dbReference type="WBParaSite" id="nOo.2.0.1.t04871-RA">
    <property type="protein sequence ID" value="nOo.2.0.1.t04871-RA"/>
    <property type="gene ID" value="nOo.2.0.1.g04871"/>
</dbReference>
<reference evidence="3" key="1">
    <citation type="submission" date="2016-06" db="UniProtKB">
        <authorList>
            <consortium name="WormBaseParasite"/>
        </authorList>
    </citation>
    <scope>IDENTIFICATION</scope>
</reference>
<reference evidence="1 2" key="2">
    <citation type="submission" date="2018-08" db="EMBL/GenBank/DDBJ databases">
        <authorList>
            <person name="Laetsch R D."/>
            <person name="Stevens L."/>
            <person name="Kumar S."/>
            <person name="Blaxter L. M."/>
        </authorList>
    </citation>
    <scope>NUCLEOTIDE SEQUENCE [LARGE SCALE GENOMIC DNA]</scope>
</reference>
<dbReference type="OrthoDB" id="5855697at2759"/>
<evidence type="ECO:0000313" key="2">
    <source>
        <dbReference type="Proteomes" id="UP000271087"/>
    </source>
</evidence>
<accession>A0A182EA05</accession>
<keyword evidence="2" id="KW-1185">Reference proteome</keyword>